<dbReference type="RefSeq" id="WP_264716795.1">
    <property type="nucleotide sequence ID" value="NZ_JAPDNT010000056.1"/>
</dbReference>
<reference evidence="1" key="1">
    <citation type="submission" date="2022-09" db="EMBL/GenBank/DDBJ databases">
        <title>Rhodovastum sp. nov. RN2-1 isolated from soil in Seongnam, South Korea.</title>
        <authorList>
            <person name="Le N.T."/>
        </authorList>
    </citation>
    <scope>NUCLEOTIDE SEQUENCE</scope>
    <source>
        <strain evidence="1">RN2-1</strain>
    </source>
</reference>
<dbReference type="Proteomes" id="UP001165679">
    <property type="component" value="Unassembled WGS sequence"/>
</dbReference>
<dbReference type="Gene3D" id="3.50.50.60">
    <property type="entry name" value="FAD/NAD(P)-binding domain"/>
    <property type="match status" value="1"/>
</dbReference>
<keyword evidence="1" id="KW-0503">Monooxygenase</keyword>
<dbReference type="PANTHER" id="PTHR43747">
    <property type="entry name" value="FAD-BINDING PROTEIN"/>
    <property type="match status" value="1"/>
</dbReference>
<accession>A0AA42CG64</accession>
<gene>
    <name evidence="1" type="ORF">OL599_25090</name>
</gene>
<dbReference type="EMBL" id="JAPDNT010000056">
    <property type="protein sequence ID" value="MCW3477828.1"/>
    <property type="molecule type" value="Genomic_DNA"/>
</dbReference>
<proteinExistence type="predicted"/>
<dbReference type="InterPro" id="IPR036188">
    <property type="entry name" value="FAD/NAD-bd_sf"/>
</dbReference>
<protein>
    <submittedName>
        <fullName evidence="1">FAD-dependent monooxygenase</fullName>
    </submittedName>
</protein>
<evidence type="ECO:0000313" key="2">
    <source>
        <dbReference type="Proteomes" id="UP001165679"/>
    </source>
</evidence>
<dbReference type="AlphaFoldDB" id="A0AA42CG64"/>
<sequence length="403" mass="45081">MPSTRHDGTNTTWDVVIVGAGPAGAATAITLAKYGQRVLLVEERVSTSFKLGESLPPTSIGLVKHFLGDPEGPEQNLPGLFRTAGNVSLWATEQADVADFFFTLTGFGLCVERLAFDEALRSNAVAAGATLLKGVRFQSCARIADRSFNWQLRLTSETRTRQYRARYLVDCSGRRAVVARTLGVQTVHNDDRLFAYAQWFSRIGDDDDRYTRIEAAPHGWWYSNRLPSTEGNETKRLVVLHTDKDLPAARMAACRQGFDQLLDDSTHIAPLLKARGYRPCGTIRGAPANSQRLRDFCGDAWMAVGDAAQAYDPLSSQGIDKALRTASHAGHMIHYALTDCPQGTAGLDSRNAYVHRYDEQQRQLWQAYLSQRDFYYGIQPRWSDQPFWQRRRQLANEANPDYA</sequence>
<keyword evidence="1" id="KW-0560">Oxidoreductase</keyword>
<dbReference type="Gene3D" id="3.30.9.100">
    <property type="match status" value="1"/>
</dbReference>
<evidence type="ECO:0000313" key="1">
    <source>
        <dbReference type="EMBL" id="MCW3477828.1"/>
    </source>
</evidence>
<dbReference type="SUPFAM" id="SSF51905">
    <property type="entry name" value="FAD/NAD(P)-binding domain"/>
    <property type="match status" value="1"/>
</dbReference>
<dbReference type="PANTHER" id="PTHR43747:SF1">
    <property type="entry name" value="SLR1998 PROTEIN"/>
    <property type="match status" value="1"/>
</dbReference>
<keyword evidence="2" id="KW-1185">Reference proteome</keyword>
<comment type="caution">
    <text evidence="1">The sequence shown here is derived from an EMBL/GenBank/DDBJ whole genome shotgun (WGS) entry which is preliminary data.</text>
</comment>
<dbReference type="InterPro" id="IPR050816">
    <property type="entry name" value="Flavin-dep_Halogenase_NPB"/>
</dbReference>
<dbReference type="GO" id="GO:0004497">
    <property type="term" value="F:monooxygenase activity"/>
    <property type="evidence" value="ECO:0007669"/>
    <property type="project" value="UniProtKB-KW"/>
</dbReference>
<dbReference type="PRINTS" id="PR00420">
    <property type="entry name" value="RNGMNOXGNASE"/>
</dbReference>
<reference evidence="1" key="2">
    <citation type="submission" date="2022-10" db="EMBL/GenBank/DDBJ databases">
        <authorList>
            <person name="Trinh H.N."/>
        </authorList>
    </citation>
    <scope>NUCLEOTIDE SEQUENCE</scope>
    <source>
        <strain evidence="1">RN2-1</strain>
    </source>
</reference>
<dbReference type="Pfam" id="PF12831">
    <property type="entry name" value="FAD_oxidored"/>
    <property type="match status" value="1"/>
</dbReference>
<organism evidence="1 2">
    <name type="scientific">Limobrevibacterium gyesilva</name>
    <dbReference type="NCBI Taxonomy" id="2991712"/>
    <lineage>
        <taxon>Bacteria</taxon>
        <taxon>Pseudomonadati</taxon>
        <taxon>Pseudomonadota</taxon>
        <taxon>Alphaproteobacteria</taxon>
        <taxon>Acetobacterales</taxon>
        <taxon>Acetobacteraceae</taxon>
        <taxon>Limobrevibacterium</taxon>
    </lineage>
</organism>
<name>A0AA42CG64_9PROT</name>